<dbReference type="AlphaFoldDB" id="A0A8D5U6X6"/>
<evidence type="ECO:0000313" key="2">
    <source>
        <dbReference type="Proteomes" id="UP000825123"/>
    </source>
</evidence>
<reference evidence="1 2" key="1">
    <citation type="submission" date="2021-04" db="EMBL/GenBank/DDBJ databases">
        <title>Complete genome sequence of Stygiolobus sp. KN-1.</title>
        <authorList>
            <person name="Nakamura K."/>
            <person name="Sakai H."/>
            <person name="Kurosawa N."/>
        </authorList>
    </citation>
    <scope>NUCLEOTIDE SEQUENCE [LARGE SCALE GENOMIC DNA]</scope>
    <source>
        <strain evidence="1 2">KN-1</strain>
    </source>
</reference>
<organism evidence="1 2">
    <name type="scientific">Stygiolobus caldivivus</name>
    <dbReference type="NCBI Taxonomy" id="2824673"/>
    <lineage>
        <taxon>Archaea</taxon>
        <taxon>Thermoproteota</taxon>
        <taxon>Thermoprotei</taxon>
        <taxon>Sulfolobales</taxon>
        <taxon>Sulfolobaceae</taxon>
        <taxon>Stygiolobus</taxon>
    </lineage>
</organism>
<protein>
    <submittedName>
        <fullName evidence="1">Uncharacterized protein</fullName>
    </submittedName>
</protein>
<dbReference type="Proteomes" id="UP000825123">
    <property type="component" value="Chromosome"/>
</dbReference>
<gene>
    <name evidence="1" type="ORF">KN1_14000</name>
</gene>
<name>A0A8D5U6X6_9CREN</name>
<dbReference type="KEGG" id="csty:KN1_14000"/>
<sequence>MFSYIVVEVLNAKQLRKLLRSQDKVFVGGLPFVGKTTLITEACGGLCGEKVQYIELPKEFHSVDELNAWKEKVDKVRRGVIEGRSYVIDLVLGKVTPTDKPSLVSPLRGIEGEVVKVKGLRAIRTLYKEGIRDDKVVSKVLLYSTVAMPDHYTVIPKLVNEGVELYKQGKLDKALNVVLGLKRLYALLLPEDVSGEEAIVHALGSVLPKGIDFKTAWGELSDTWKELVYYRLDWALGLLPGTAKKVLARKEVTPKGEAVSVPQIDPFFVDLAEWGKSIYLNGADLCIVGPIKSAKSTLADSIRQMIGEVDVVDYNNYNFLSLNEKLTSGERYIAVLTEDLYYSIPTVCIMIHSDKYISEFIDYLYLKENKRRKRPHADTLRPGPDYYYDLHELKYGMEEDEIEDQYLYEMDNYIKNTVFGGDVKLMENYLPLFALGKDYLPLPVKASEAVLKYLNKSVHEPFLRWFSAFYYRSDTIGEGVEIDKKQAVQRVREELIRAVKEQGLQDDLLRVYFDNVSKFVYYPETGIDGFVKTAYGNYSPLADAVLYDPDILEEFGWDLGDKLKETCDSLGELLKHIYEVDEDNASEVMKSALNIFERRLYNYAAVYRVLSSHDVDINCIRNAFYAMKVYVYYLEEVGVFEKLEEKLYDAVVATKDEELVREYMKMAFKYYLNTRSSPQKIVDHVTKIAGLSGVAKAACSPVYAVDMVLNGKVKPEGIKDPVEVFGALMGLIEMGPLIMEKDNLGLAVEFYNVLEGLYHKFTKVAKVIDDEAIRTVYDVVYDAELQDKKEFLDYISVVVDMYGFAAGVMTFYNYGIEGDFADALERIDLMVTPVYSYIVNEPSLDKERATWLLEAYKVKLAKELLTSKYGYKAVLQDIVDLYSKVEGLPDKTLKERVLLAYLISKLLLYGEVAEPIPPLRAEVLYRAALALTGKDVDGFLKEVEEIRVRGRPVTGLKLLREPEVMDSLAPILLTYFYLKGDKKGIEKVTKYVKKGGSGIPLFITKKIFDEINIKGNINKYIASLILYV</sequence>
<dbReference type="EMBL" id="AP024597">
    <property type="protein sequence ID" value="BCU70103.1"/>
    <property type="molecule type" value="Genomic_DNA"/>
</dbReference>
<evidence type="ECO:0000313" key="1">
    <source>
        <dbReference type="EMBL" id="BCU70103.1"/>
    </source>
</evidence>
<keyword evidence="2" id="KW-1185">Reference proteome</keyword>
<accession>A0A8D5U6X6</accession>
<proteinExistence type="predicted"/>